<dbReference type="Pfam" id="PF07209">
    <property type="entry name" value="DUF1415"/>
    <property type="match status" value="1"/>
</dbReference>
<evidence type="ECO:0000313" key="2">
    <source>
        <dbReference type="Proteomes" id="UP000294684"/>
    </source>
</evidence>
<keyword evidence="2" id="KW-1185">Reference proteome</keyword>
<dbReference type="Proteomes" id="UP000294684">
    <property type="component" value="Unassembled WGS sequence"/>
</dbReference>
<dbReference type="InterPro" id="IPR009858">
    <property type="entry name" value="DUF1415"/>
</dbReference>
<name>A0A4R8MRX5_LEPME</name>
<protein>
    <recommendedName>
        <fullName evidence="3">DUF1415 domain-containing protein</fullName>
    </recommendedName>
</protein>
<reference evidence="1 2" key="1">
    <citation type="submission" date="2019-03" db="EMBL/GenBank/DDBJ databases">
        <title>Genomic Encyclopedia of Archaeal and Bacterial Type Strains, Phase II (KMG-II): from individual species to whole genera.</title>
        <authorList>
            <person name="Goeker M."/>
        </authorList>
    </citation>
    <scope>NUCLEOTIDE SEQUENCE [LARGE SCALE GENOMIC DNA]</scope>
    <source>
        <strain evidence="1 2">DSM 21537</strain>
    </source>
</reference>
<dbReference type="EMBL" id="SORO01000003">
    <property type="protein sequence ID" value="TDY67938.1"/>
    <property type="molecule type" value="Genomic_DNA"/>
</dbReference>
<organism evidence="1 2">
    <name type="scientific">Leptospira meyeri</name>
    <dbReference type="NCBI Taxonomy" id="29508"/>
    <lineage>
        <taxon>Bacteria</taxon>
        <taxon>Pseudomonadati</taxon>
        <taxon>Spirochaetota</taxon>
        <taxon>Spirochaetia</taxon>
        <taxon>Leptospirales</taxon>
        <taxon>Leptospiraceae</taxon>
        <taxon>Leptospira</taxon>
    </lineage>
</organism>
<comment type="caution">
    <text evidence="1">The sequence shown here is derived from an EMBL/GenBank/DDBJ whole genome shotgun (WGS) entry which is preliminary data.</text>
</comment>
<accession>A0A4R8MRX5</accession>
<dbReference type="RefSeq" id="WP_004785287.1">
    <property type="nucleotide sequence ID" value="NZ_SORO01000003.1"/>
</dbReference>
<dbReference type="STRING" id="1193051.LEP1GSC017_0714"/>
<gene>
    <name evidence="1" type="ORF">CLV96_3493</name>
</gene>
<sequence>MDKNLEKQQKDLETADEILFKTKEWIRKAVIGLNLCPFAKPSFQSNTIRYTISHSQNNKELLADLKSELKTIVSSDPHVIETTLLIHPYVLDDFLDQNDFLDETDRLLRQLDLEGTIQIANFHPQFQFADKQVDDITNFVGKSPYPILHLLREDSISRIVDTHPNIDSIFENNRKTMKTLGHEGWHQLK</sequence>
<dbReference type="OrthoDB" id="277390at2"/>
<proteinExistence type="predicted"/>
<dbReference type="GeneID" id="79828761"/>
<evidence type="ECO:0008006" key="3">
    <source>
        <dbReference type="Google" id="ProtNLM"/>
    </source>
</evidence>
<dbReference type="AlphaFoldDB" id="A0A4R8MRX5"/>
<evidence type="ECO:0000313" key="1">
    <source>
        <dbReference type="EMBL" id="TDY67938.1"/>
    </source>
</evidence>